<sequence length="13" mass="1349">MTNSQVTGGELGR</sequence>
<evidence type="ECO:0000313" key="1">
    <source>
        <dbReference type="EMBL" id="CAF4334124.1"/>
    </source>
</evidence>
<proteinExistence type="predicted"/>
<name>A0A8S2UAT7_9BILA</name>
<accession>A0A8S2UAT7</accession>
<reference evidence="1" key="1">
    <citation type="submission" date="2021-02" db="EMBL/GenBank/DDBJ databases">
        <authorList>
            <person name="Nowell W R."/>
        </authorList>
    </citation>
    <scope>NUCLEOTIDE SEQUENCE</scope>
</reference>
<feature type="non-terminal residue" evidence="1">
    <location>
        <position position="13"/>
    </location>
</feature>
<dbReference type="Proteomes" id="UP000676336">
    <property type="component" value="Unassembled WGS sequence"/>
</dbReference>
<comment type="caution">
    <text evidence="1">The sequence shown here is derived from an EMBL/GenBank/DDBJ whole genome shotgun (WGS) entry which is preliminary data.</text>
</comment>
<evidence type="ECO:0000313" key="2">
    <source>
        <dbReference type="Proteomes" id="UP000676336"/>
    </source>
</evidence>
<organism evidence="1 2">
    <name type="scientific">Rotaria magnacalcarata</name>
    <dbReference type="NCBI Taxonomy" id="392030"/>
    <lineage>
        <taxon>Eukaryota</taxon>
        <taxon>Metazoa</taxon>
        <taxon>Spiralia</taxon>
        <taxon>Gnathifera</taxon>
        <taxon>Rotifera</taxon>
        <taxon>Eurotatoria</taxon>
        <taxon>Bdelloidea</taxon>
        <taxon>Philodinida</taxon>
        <taxon>Philodinidae</taxon>
        <taxon>Rotaria</taxon>
    </lineage>
</organism>
<gene>
    <name evidence="1" type="ORF">SMN809_LOCUS27510</name>
</gene>
<protein>
    <submittedName>
        <fullName evidence="1">Uncharacterized protein</fullName>
    </submittedName>
</protein>
<dbReference type="EMBL" id="CAJOBI010043111">
    <property type="protein sequence ID" value="CAF4334124.1"/>
    <property type="molecule type" value="Genomic_DNA"/>
</dbReference>